<dbReference type="Proteomes" id="UP001501624">
    <property type="component" value="Unassembled WGS sequence"/>
</dbReference>
<sequence length="166" mass="16623">MRKHVFALTALSLVLAGCGTAAPVAQQPPPSTTPAPPTTAPATTVPPTTSTSAEPTTTTANPNPPAPPSSKVRDCFDGDCTLLLSKPTTIPLDAARFHYASMRVTAISAEGLTFSVTYPQGGGAQSSIGPGLGGASFGFRGSPSIEVGLTLVDGKPALVLQPGPVT</sequence>
<accession>A0ABP7HSU5</accession>
<organism evidence="3 4">
    <name type="scientific">Amycolatopsis tucumanensis</name>
    <dbReference type="NCBI Taxonomy" id="401106"/>
    <lineage>
        <taxon>Bacteria</taxon>
        <taxon>Bacillati</taxon>
        <taxon>Actinomycetota</taxon>
        <taxon>Actinomycetes</taxon>
        <taxon>Pseudonocardiales</taxon>
        <taxon>Pseudonocardiaceae</taxon>
        <taxon>Amycolatopsis</taxon>
    </lineage>
</organism>
<protein>
    <recommendedName>
        <fullName evidence="5">Lipoprotein</fullName>
    </recommendedName>
</protein>
<dbReference type="EMBL" id="BAABCM010000001">
    <property type="protein sequence ID" value="GAA3799287.1"/>
    <property type="molecule type" value="Genomic_DNA"/>
</dbReference>
<feature type="signal peptide" evidence="2">
    <location>
        <begin position="1"/>
        <end position="21"/>
    </location>
</feature>
<evidence type="ECO:0000256" key="2">
    <source>
        <dbReference type="SAM" id="SignalP"/>
    </source>
</evidence>
<name>A0ABP7HSU5_9PSEU</name>
<proteinExistence type="predicted"/>
<dbReference type="RefSeq" id="WP_237334968.1">
    <property type="nucleotide sequence ID" value="NZ_BAABCM010000001.1"/>
</dbReference>
<evidence type="ECO:0008006" key="5">
    <source>
        <dbReference type="Google" id="ProtNLM"/>
    </source>
</evidence>
<evidence type="ECO:0000256" key="1">
    <source>
        <dbReference type="SAM" id="MobiDB-lite"/>
    </source>
</evidence>
<dbReference type="PROSITE" id="PS51257">
    <property type="entry name" value="PROKAR_LIPOPROTEIN"/>
    <property type="match status" value="1"/>
</dbReference>
<keyword evidence="2" id="KW-0732">Signal</keyword>
<feature type="region of interest" description="Disordered" evidence="1">
    <location>
        <begin position="24"/>
        <end position="72"/>
    </location>
</feature>
<gene>
    <name evidence="3" type="ORF">GCM10022380_15730</name>
</gene>
<keyword evidence="4" id="KW-1185">Reference proteome</keyword>
<feature type="compositionally biased region" description="Low complexity" evidence="1">
    <location>
        <begin position="40"/>
        <end position="61"/>
    </location>
</feature>
<evidence type="ECO:0000313" key="4">
    <source>
        <dbReference type="Proteomes" id="UP001501624"/>
    </source>
</evidence>
<feature type="chain" id="PRO_5047245337" description="Lipoprotein" evidence="2">
    <location>
        <begin position="22"/>
        <end position="166"/>
    </location>
</feature>
<feature type="compositionally biased region" description="Pro residues" evidence="1">
    <location>
        <begin position="26"/>
        <end position="39"/>
    </location>
</feature>
<comment type="caution">
    <text evidence="3">The sequence shown here is derived from an EMBL/GenBank/DDBJ whole genome shotgun (WGS) entry which is preliminary data.</text>
</comment>
<evidence type="ECO:0000313" key="3">
    <source>
        <dbReference type="EMBL" id="GAA3799287.1"/>
    </source>
</evidence>
<reference evidence="4" key="1">
    <citation type="journal article" date="2019" name="Int. J. Syst. Evol. Microbiol.">
        <title>The Global Catalogue of Microorganisms (GCM) 10K type strain sequencing project: providing services to taxonomists for standard genome sequencing and annotation.</title>
        <authorList>
            <consortium name="The Broad Institute Genomics Platform"/>
            <consortium name="The Broad Institute Genome Sequencing Center for Infectious Disease"/>
            <person name="Wu L."/>
            <person name="Ma J."/>
        </authorList>
    </citation>
    <scope>NUCLEOTIDE SEQUENCE [LARGE SCALE GENOMIC DNA]</scope>
    <source>
        <strain evidence="4">JCM 17017</strain>
    </source>
</reference>